<accession>A0A423WZZ5</accession>
<keyword evidence="1" id="KW-1133">Transmembrane helix</keyword>
<keyword evidence="1" id="KW-0472">Membrane</keyword>
<sequence length="181" mass="18326">MTSGKTNPAVTTVATANPFLSGAVPPAIPTTLSSSWSVPTTTSYSRTVSPLGLSASAKAGVGSGIGIGIVVMSLLAYICFRNFKKRVRLQGQDVVAPEPTQKPEGGGEPAGAFPTMAELEDPGYLQAEIQSAGPGGSAALVDSPRQAELAAELDGSHVAMGPGKSGMAEACLFVIQARPLQ</sequence>
<feature type="transmembrane region" description="Helical" evidence="1">
    <location>
        <begin position="59"/>
        <end position="80"/>
    </location>
</feature>
<evidence type="ECO:0000256" key="1">
    <source>
        <dbReference type="SAM" id="Phobius"/>
    </source>
</evidence>
<evidence type="ECO:0000313" key="3">
    <source>
        <dbReference type="Proteomes" id="UP000283895"/>
    </source>
</evidence>
<dbReference type="EMBL" id="LKEA01000005">
    <property type="protein sequence ID" value="ROW09043.1"/>
    <property type="molecule type" value="Genomic_DNA"/>
</dbReference>
<gene>
    <name evidence="2" type="ORF">VMCG_02814</name>
</gene>
<proteinExistence type="predicted"/>
<organism evidence="2 3">
    <name type="scientific">Cytospora schulzeri</name>
    <dbReference type="NCBI Taxonomy" id="448051"/>
    <lineage>
        <taxon>Eukaryota</taxon>
        <taxon>Fungi</taxon>
        <taxon>Dikarya</taxon>
        <taxon>Ascomycota</taxon>
        <taxon>Pezizomycotina</taxon>
        <taxon>Sordariomycetes</taxon>
        <taxon>Sordariomycetidae</taxon>
        <taxon>Diaporthales</taxon>
        <taxon>Cytosporaceae</taxon>
        <taxon>Cytospora</taxon>
    </lineage>
</organism>
<dbReference type="AlphaFoldDB" id="A0A423WZZ5"/>
<comment type="caution">
    <text evidence="2">The sequence shown here is derived from an EMBL/GenBank/DDBJ whole genome shotgun (WGS) entry which is preliminary data.</text>
</comment>
<keyword evidence="1" id="KW-0812">Transmembrane</keyword>
<evidence type="ECO:0000313" key="2">
    <source>
        <dbReference type="EMBL" id="ROW09043.1"/>
    </source>
</evidence>
<reference evidence="2 3" key="1">
    <citation type="submission" date="2015-09" db="EMBL/GenBank/DDBJ databases">
        <title>Host preference determinants of Valsa canker pathogens revealed by comparative genomics.</title>
        <authorList>
            <person name="Yin Z."/>
            <person name="Huang L."/>
        </authorList>
    </citation>
    <scope>NUCLEOTIDE SEQUENCE [LARGE SCALE GENOMIC DNA]</scope>
    <source>
        <strain evidence="2 3">03-1</strain>
    </source>
</reference>
<keyword evidence="3" id="KW-1185">Reference proteome</keyword>
<protein>
    <submittedName>
        <fullName evidence="2">Uncharacterized protein</fullName>
    </submittedName>
</protein>
<name>A0A423WZZ5_9PEZI</name>
<dbReference type="Proteomes" id="UP000283895">
    <property type="component" value="Unassembled WGS sequence"/>
</dbReference>